<dbReference type="AlphaFoldDB" id="X0W427"/>
<evidence type="ECO:0000256" key="2">
    <source>
        <dbReference type="SAM" id="Phobius"/>
    </source>
</evidence>
<keyword evidence="2" id="KW-1133">Transmembrane helix</keyword>
<comment type="caution">
    <text evidence="3">The sequence shown here is derived from an EMBL/GenBank/DDBJ whole genome shotgun (WGS) entry which is preliminary data.</text>
</comment>
<gene>
    <name evidence="3" type="ORF">S01H1_60116</name>
</gene>
<organism evidence="3">
    <name type="scientific">marine sediment metagenome</name>
    <dbReference type="NCBI Taxonomy" id="412755"/>
    <lineage>
        <taxon>unclassified sequences</taxon>
        <taxon>metagenomes</taxon>
        <taxon>ecological metagenomes</taxon>
    </lineage>
</organism>
<feature type="non-terminal residue" evidence="3">
    <location>
        <position position="103"/>
    </location>
</feature>
<dbReference type="EMBL" id="BARS01039363">
    <property type="protein sequence ID" value="GAG18062.1"/>
    <property type="molecule type" value="Genomic_DNA"/>
</dbReference>
<keyword evidence="2" id="KW-0812">Transmembrane</keyword>
<proteinExistence type="predicted"/>
<feature type="transmembrane region" description="Helical" evidence="2">
    <location>
        <begin position="6"/>
        <end position="27"/>
    </location>
</feature>
<evidence type="ECO:0000313" key="3">
    <source>
        <dbReference type="EMBL" id="GAG18062.1"/>
    </source>
</evidence>
<sequence length="103" mass="12005">MLGYVKSIKSFLMFIPLALAGLLSFLYKREKRKHKQTKEELEIANDNVELLVADKEITENIDKDREVRQKEQQKQSLEIHKELEALKNESNNPIVVNSAIRLL</sequence>
<keyword evidence="2" id="KW-0472">Membrane</keyword>
<feature type="coiled-coil region" evidence="1">
    <location>
        <begin position="27"/>
        <end position="89"/>
    </location>
</feature>
<keyword evidence="1" id="KW-0175">Coiled coil</keyword>
<accession>X0W427</accession>
<name>X0W427_9ZZZZ</name>
<protein>
    <submittedName>
        <fullName evidence="3">Uncharacterized protein</fullName>
    </submittedName>
</protein>
<reference evidence="3" key="1">
    <citation type="journal article" date="2014" name="Front. Microbiol.">
        <title>High frequency of phylogenetically diverse reductive dehalogenase-homologous genes in deep subseafloor sedimentary metagenomes.</title>
        <authorList>
            <person name="Kawai M."/>
            <person name="Futagami T."/>
            <person name="Toyoda A."/>
            <person name="Takaki Y."/>
            <person name="Nishi S."/>
            <person name="Hori S."/>
            <person name="Arai W."/>
            <person name="Tsubouchi T."/>
            <person name="Morono Y."/>
            <person name="Uchiyama I."/>
            <person name="Ito T."/>
            <person name="Fujiyama A."/>
            <person name="Inagaki F."/>
            <person name="Takami H."/>
        </authorList>
    </citation>
    <scope>NUCLEOTIDE SEQUENCE</scope>
    <source>
        <strain evidence="3">Expedition CK06-06</strain>
    </source>
</reference>
<evidence type="ECO:0000256" key="1">
    <source>
        <dbReference type="SAM" id="Coils"/>
    </source>
</evidence>